<dbReference type="AlphaFoldDB" id="A0A7R9GXT6"/>
<evidence type="ECO:0000256" key="6">
    <source>
        <dbReference type="SAM" id="MobiDB-lite"/>
    </source>
</evidence>
<keyword evidence="5" id="KW-0539">Nucleus</keyword>
<proteinExistence type="inferred from homology"/>
<dbReference type="Pfam" id="PF12767">
    <property type="entry name" value="SAGA-Tad1"/>
    <property type="match status" value="1"/>
</dbReference>
<evidence type="ECO:0000256" key="4">
    <source>
        <dbReference type="ARBA" id="ARBA00023163"/>
    </source>
</evidence>
<dbReference type="PANTHER" id="PTHR21277:SF5">
    <property type="entry name" value="TRANSCRIPTIONAL ADAPTER 1"/>
    <property type="match status" value="1"/>
</dbReference>
<dbReference type="GO" id="GO:0003713">
    <property type="term" value="F:transcription coactivator activity"/>
    <property type="evidence" value="ECO:0007669"/>
    <property type="project" value="TreeGrafter"/>
</dbReference>
<evidence type="ECO:0000256" key="1">
    <source>
        <dbReference type="ARBA" id="ARBA00004123"/>
    </source>
</evidence>
<sequence>MSSEDLYDARRKLVEALGENENQYFQQMKLWFHMKSLLSKQEFDIEARKLLSGSSSKIQLHNMFLLYLFRKCQGLASSPIQPQHTHHSSKTSGRISSNSSSKNKDQRHSRSDKVAFEMFLRTIDIKEYRESLSTCLYSDRNSGGNVDGLHDVRLMIQMRSASLILIHVFYFSIDSWVVFLKPADILDYAYVAKTSTKHTEEPPIRYCAQELFIPNTSLIMGRLLLATWEHDLEGADDKCADILGLAVKLLYVMML</sequence>
<keyword evidence="4" id="KW-0804">Transcription</keyword>
<evidence type="ECO:0008006" key="8">
    <source>
        <dbReference type="Google" id="ProtNLM"/>
    </source>
</evidence>
<dbReference type="InterPro" id="IPR024738">
    <property type="entry name" value="Hfi1/Tada1"/>
</dbReference>
<evidence type="ECO:0000256" key="2">
    <source>
        <dbReference type="ARBA" id="ARBA00010314"/>
    </source>
</evidence>
<evidence type="ECO:0000256" key="3">
    <source>
        <dbReference type="ARBA" id="ARBA00023015"/>
    </source>
</evidence>
<dbReference type="GO" id="GO:0006357">
    <property type="term" value="P:regulation of transcription by RNA polymerase II"/>
    <property type="evidence" value="ECO:0007669"/>
    <property type="project" value="TreeGrafter"/>
</dbReference>
<reference evidence="7" key="1">
    <citation type="submission" date="2020-11" db="EMBL/GenBank/DDBJ databases">
        <authorList>
            <person name="Tran Van P."/>
        </authorList>
    </citation>
    <scope>NUCLEOTIDE SEQUENCE</scope>
</reference>
<comment type="subcellular location">
    <subcellularLocation>
        <location evidence="1">Nucleus</location>
    </subcellularLocation>
</comment>
<organism evidence="7">
    <name type="scientific">Timema poppense</name>
    <name type="common">Walking stick</name>
    <dbReference type="NCBI Taxonomy" id="170557"/>
    <lineage>
        <taxon>Eukaryota</taxon>
        <taxon>Metazoa</taxon>
        <taxon>Ecdysozoa</taxon>
        <taxon>Arthropoda</taxon>
        <taxon>Hexapoda</taxon>
        <taxon>Insecta</taxon>
        <taxon>Pterygota</taxon>
        <taxon>Neoptera</taxon>
        <taxon>Polyneoptera</taxon>
        <taxon>Phasmatodea</taxon>
        <taxon>Timematodea</taxon>
        <taxon>Timematoidea</taxon>
        <taxon>Timematidae</taxon>
        <taxon>Timema</taxon>
    </lineage>
</organism>
<dbReference type="GO" id="GO:0000124">
    <property type="term" value="C:SAGA complex"/>
    <property type="evidence" value="ECO:0007669"/>
    <property type="project" value="UniProtKB-ARBA"/>
</dbReference>
<evidence type="ECO:0000313" key="7">
    <source>
        <dbReference type="EMBL" id="CAD7400678.1"/>
    </source>
</evidence>
<dbReference type="PANTHER" id="PTHR21277">
    <property type="entry name" value="TRANSCRIPTIONAL ADAPTER 1"/>
    <property type="match status" value="1"/>
</dbReference>
<protein>
    <recommendedName>
        <fullName evidence="8">Transcriptional adapter 1</fullName>
    </recommendedName>
</protein>
<gene>
    <name evidence="7" type="ORF">TPSB3V08_LOCUS2711</name>
</gene>
<accession>A0A7R9GXT6</accession>
<feature type="compositionally biased region" description="Low complexity" evidence="6">
    <location>
        <begin position="90"/>
        <end position="101"/>
    </location>
</feature>
<comment type="similarity">
    <text evidence="2">Belongs to the TADA1 family.</text>
</comment>
<evidence type="ECO:0000256" key="5">
    <source>
        <dbReference type="ARBA" id="ARBA00023242"/>
    </source>
</evidence>
<name>A0A7R9GXT6_TIMPO</name>
<dbReference type="GO" id="GO:0005634">
    <property type="term" value="C:nucleus"/>
    <property type="evidence" value="ECO:0007669"/>
    <property type="project" value="UniProtKB-SubCell"/>
</dbReference>
<feature type="region of interest" description="Disordered" evidence="6">
    <location>
        <begin position="79"/>
        <end position="110"/>
    </location>
</feature>
<dbReference type="EMBL" id="OD001110">
    <property type="protein sequence ID" value="CAD7400678.1"/>
    <property type="molecule type" value="Genomic_DNA"/>
</dbReference>
<keyword evidence="3" id="KW-0805">Transcription regulation</keyword>